<gene>
    <name evidence="1" type="ORF">F5878DRAFT_114510</name>
</gene>
<evidence type="ECO:0000313" key="1">
    <source>
        <dbReference type="EMBL" id="KAJ3839530.1"/>
    </source>
</evidence>
<accession>A0AA38PBB3</accession>
<dbReference type="Proteomes" id="UP001163846">
    <property type="component" value="Unassembled WGS sequence"/>
</dbReference>
<organism evidence="1 2">
    <name type="scientific">Lentinula raphanica</name>
    <dbReference type="NCBI Taxonomy" id="153919"/>
    <lineage>
        <taxon>Eukaryota</taxon>
        <taxon>Fungi</taxon>
        <taxon>Dikarya</taxon>
        <taxon>Basidiomycota</taxon>
        <taxon>Agaricomycotina</taxon>
        <taxon>Agaricomycetes</taxon>
        <taxon>Agaricomycetidae</taxon>
        <taxon>Agaricales</taxon>
        <taxon>Marasmiineae</taxon>
        <taxon>Omphalotaceae</taxon>
        <taxon>Lentinula</taxon>
    </lineage>
</organism>
<comment type="caution">
    <text evidence="1">The sequence shown here is derived from an EMBL/GenBank/DDBJ whole genome shotgun (WGS) entry which is preliminary data.</text>
</comment>
<keyword evidence="2" id="KW-1185">Reference proteome</keyword>
<protein>
    <submittedName>
        <fullName evidence="1">Uncharacterized protein</fullName>
    </submittedName>
</protein>
<dbReference type="EMBL" id="MU806122">
    <property type="protein sequence ID" value="KAJ3839530.1"/>
    <property type="molecule type" value="Genomic_DNA"/>
</dbReference>
<sequence>MEGWELTRACRITERCNQLVAYPFISLAPLKPIFTSIAFVPAFKTALNLLSWHVTGVIASESLPDHFLPPSLFRRLLVTFSSLSSRSLSRTGKENEQLACQARQRHILVVRRNGRGFLYFDSSALFMFPSPPPRCSCGVGRRGRGVNSSLVVCYECSNVNVQRSRGTL</sequence>
<evidence type="ECO:0000313" key="2">
    <source>
        <dbReference type="Proteomes" id="UP001163846"/>
    </source>
</evidence>
<name>A0AA38PBB3_9AGAR</name>
<reference evidence="1" key="1">
    <citation type="submission" date="2022-08" db="EMBL/GenBank/DDBJ databases">
        <authorList>
            <consortium name="DOE Joint Genome Institute"/>
            <person name="Min B."/>
            <person name="Riley R."/>
            <person name="Sierra-Patev S."/>
            <person name="Naranjo-Ortiz M."/>
            <person name="Looney B."/>
            <person name="Konkel Z."/>
            <person name="Slot J.C."/>
            <person name="Sakamoto Y."/>
            <person name="Steenwyk J.L."/>
            <person name="Rokas A."/>
            <person name="Carro J."/>
            <person name="Camarero S."/>
            <person name="Ferreira P."/>
            <person name="Molpeceres G."/>
            <person name="Ruiz-Duenas F.J."/>
            <person name="Serrano A."/>
            <person name="Henrissat B."/>
            <person name="Drula E."/>
            <person name="Hughes K.W."/>
            <person name="Mata J.L."/>
            <person name="Ishikawa N.K."/>
            <person name="Vargas-Isla R."/>
            <person name="Ushijima S."/>
            <person name="Smith C.A."/>
            <person name="Ahrendt S."/>
            <person name="Andreopoulos W."/>
            <person name="He G."/>
            <person name="Labutti K."/>
            <person name="Lipzen A."/>
            <person name="Ng V."/>
            <person name="Sandor L."/>
            <person name="Barry K."/>
            <person name="Martinez A.T."/>
            <person name="Xiao Y."/>
            <person name="Gibbons J.G."/>
            <person name="Terashima K."/>
            <person name="Hibbett D.S."/>
            <person name="Grigoriev I.V."/>
        </authorList>
    </citation>
    <scope>NUCLEOTIDE SEQUENCE</scope>
    <source>
        <strain evidence="1">TFB9207</strain>
    </source>
</reference>
<dbReference type="AlphaFoldDB" id="A0AA38PBB3"/>
<proteinExistence type="predicted"/>